<keyword evidence="11 14" id="KW-0234">DNA repair</keyword>
<keyword evidence="9 14" id="KW-0460">Magnesium</keyword>
<organism evidence="18 19">
    <name type="scientific">Mucuna pruriens</name>
    <name type="common">Velvet bean</name>
    <name type="synonym">Dolichos pruriens</name>
    <dbReference type="NCBI Taxonomy" id="157652"/>
    <lineage>
        <taxon>Eukaryota</taxon>
        <taxon>Viridiplantae</taxon>
        <taxon>Streptophyta</taxon>
        <taxon>Embryophyta</taxon>
        <taxon>Tracheophyta</taxon>
        <taxon>Spermatophyta</taxon>
        <taxon>Magnoliopsida</taxon>
        <taxon>eudicotyledons</taxon>
        <taxon>Gunneridae</taxon>
        <taxon>Pentapetalae</taxon>
        <taxon>rosids</taxon>
        <taxon>fabids</taxon>
        <taxon>Fabales</taxon>
        <taxon>Fabaceae</taxon>
        <taxon>Papilionoideae</taxon>
        <taxon>50 kb inversion clade</taxon>
        <taxon>NPAAA clade</taxon>
        <taxon>indigoferoid/millettioid clade</taxon>
        <taxon>Phaseoleae</taxon>
        <taxon>Mucuna</taxon>
    </lineage>
</organism>
<gene>
    <name evidence="18" type="primary">EXO1</name>
    <name evidence="18" type="ORF">CR513_30203</name>
</gene>
<dbReference type="EC" id="3.1.-.-" evidence="14"/>
<dbReference type="SMART" id="SM00485">
    <property type="entry name" value="XPGN"/>
    <property type="match status" value="1"/>
</dbReference>
<accession>A0A371GCG9</accession>
<evidence type="ECO:0000256" key="15">
    <source>
        <dbReference type="SAM" id="MobiDB-lite"/>
    </source>
</evidence>
<feature type="compositionally biased region" description="Basic and acidic residues" evidence="15">
    <location>
        <begin position="554"/>
        <end position="568"/>
    </location>
</feature>
<dbReference type="PANTHER" id="PTHR11081">
    <property type="entry name" value="FLAP ENDONUCLEASE FAMILY MEMBER"/>
    <property type="match status" value="1"/>
</dbReference>
<protein>
    <recommendedName>
        <fullName evidence="3 14">Exonuclease 1</fullName>
        <ecNumber evidence="14">3.1.-.-</ecNumber>
    </recommendedName>
</protein>
<dbReference type="GO" id="GO:0035312">
    <property type="term" value="F:5'-3' DNA exonuclease activity"/>
    <property type="evidence" value="ECO:0007669"/>
    <property type="project" value="UniProtKB-UniRule"/>
</dbReference>
<evidence type="ECO:0000256" key="3">
    <source>
        <dbReference type="ARBA" id="ARBA00020324"/>
    </source>
</evidence>
<feature type="non-terminal residue" evidence="18">
    <location>
        <position position="1"/>
    </location>
</feature>
<dbReference type="InterPro" id="IPR019974">
    <property type="entry name" value="XPG_CS"/>
</dbReference>
<evidence type="ECO:0000256" key="12">
    <source>
        <dbReference type="ARBA" id="ARBA00023242"/>
    </source>
</evidence>
<evidence type="ECO:0000256" key="6">
    <source>
        <dbReference type="ARBA" id="ARBA00022763"/>
    </source>
</evidence>
<keyword evidence="10 14" id="KW-0267">Excision nuclease</keyword>
<evidence type="ECO:0000259" key="16">
    <source>
        <dbReference type="SMART" id="SM00484"/>
    </source>
</evidence>
<dbReference type="Pfam" id="PF00752">
    <property type="entry name" value="XPG_N"/>
    <property type="match status" value="1"/>
</dbReference>
<dbReference type="FunFam" id="3.40.50.1010:FF:000002">
    <property type="entry name" value="Exonuclease 1, putative"/>
    <property type="match status" value="1"/>
</dbReference>
<comment type="function">
    <text evidence="13">Putative 5'-&gt;3' double-stranded DNA exonuclease which may also contain a cryptic 3'-&gt;5' double-stranded DNA exonuclease activity. May be involved in DNA mismatch repair (MMR).</text>
</comment>
<dbReference type="GO" id="GO:0005634">
    <property type="term" value="C:nucleus"/>
    <property type="evidence" value="ECO:0007669"/>
    <property type="project" value="UniProtKB-SubCell"/>
</dbReference>
<dbReference type="Pfam" id="PF00867">
    <property type="entry name" value="XPG_I"/>
    <property type="match status" value="1"/>
</dbReference>
<dbReference type="SUPFAM" id="SSF47807">
    <property type="entry name" value="5' to 3' exonuclease, C-terminal subdomain"/>
    <property type="match status" value="1"/>
</dbReference>
<evidence type="ECO:0000256" key="7">
    <source>
        <dbReference type="ARBA" id="ARBA00022769"/>
    </source>
</evidence>
<keyword evidence="12 14" id="KW-0539">Nucleus</keyword>
<dbReference type="EMBL" id="QJKJ01006008">
    <property type="protein sequence ID" value="RDX88235.1"/>
    <property type="molecule type" value="Genomic_DNA"/>
</dbReference>
<dbReference type="GO" id="GO:0046872">
    <property type="term" value="F:metal ion binding"/>
    <property type="evidence" value="ECO:0007669"/>
    <property type="project" value="UniProtKB-UniRule"/>
</dbReference>
<keyword evidence="8 14" id="KW-0378">Hydrolase</keyword>
<evidence type="ECO:0000256" key="14">
    <source>
        <dbReference type="RuleBase" id="RU910737"/>
    </source>
</evidence>
<evidence type="ECO:0000256" key="4">
    <source>
        <dbReference type="ARBA" id="ARBA00022722"/>
    </source>
</evidence>
<keyword evidence="14 18" id="KW-0269">Exonuclease</keyword>
<dbReference type="SMART" id="SM00484">
    <property type="entry name" value="XPGI"/>
    <property type="match status" value="1"/>
</dbReference>
<keyword evidence="6 14" id="KW-0227">DNA damage</keyword>
<dbReference type="InterPro" id="IPR044752">
    <property type="entry name" value="PIN-like_EXO1"/>
</dbReference>
<dbReference type="Gene3D" id="3.40.50.1010">
    <property type="entry name" value="5'-nuclease"/>
    <property type="match status" value="1"/>
</dbReference>
<evidence type="ECO:0000256" key="2">
    <source>
        <dbReference type="ARBA" id="ARBA00010563"/>
    </source>
</evidence>
<dbReference type="InterPro" id="IPR006085">
    <property type="entry name" value="XPG_DNA_repair_N"/>
</dbReference>
<keyword evidence="14" id="KW-0238">DNA-binding</keyword>
<comment type="caution">
    <text evidence="18">The sequence shown here is derived from an EMBL/GenBank/DDBJ whole genome shotgun (WGS) entry which is preliminary data.</text>
</comment>
<evidence type="ECO:0000256" key="10">
    <source>
        <dbReference type="ARBA" id="ARBA00022881"/>
    </source>
</evidence>
<dbReference type="STRING" id="157652.A0A371GCG9"/>
<evidence type="ECO:0000256" key="8">
    <source>
        <dbReference type="ARBA" id="ARBA00022801"/>
    </source>
</evidence>
<comment type="subcellular location">
    <subcellularLocation>
        <location evidence="1 14">Nucleus</location>
    </subcellularLocation>
</comment>
<feature type="domain" description="XPG N-terminal" evidence="17">
    <location>
        <begin position="1"/>
        <end position="102"/>
    </location>
</feature>
<dbReference type="InterPro" id="IPR036279">
    <property type="entry name" value="5-3_exonuclease_C_sf"/>
</dbReference>
<reference evidence="18" key="1">
    <citation type="submission" date="2018-05" db="EMBL/GenBank/DDBJ databases">
        <title>Draft genome of Mucuna pruriens seed.</title>
        <authorList>
            <person name="Nnadi N.E."/>
            <person name="Vos R."/>
            <person name="Hasami M.H."/>
            <person name="Devisetty U.K."/>
            <person name="Aguiy J.C."/>
        </authorList>
    </citation>
    <scope>NUCLEOTIDE SEQUENCE [LARGE SCALE GENOMIC DNA]</scope>
    <source>
        <strain evidence="18">JCA_2017</strain>
    </source>
</reference>
<dbReference type="GO" id="GO:0003677">
    <property type="term" value="F:DNA binding"/>
    <property type="evidence" value="ECO:0007669"/>
    <property type="project" value="UniProtKB-UniRule"/>
</dbReference>
<keyword evidence="5 14" id="KW-0479">Metal-binding</keyword>
<keyword evidence="4 14" id="KW-0540">Nuclease</keyword>
<dbReference type="FunFam" id="1.10.150.20:FF:000011">
    <property type="entry name" value="exonuclease 1"/>
    <property type="match status" value="1"/>
</dbReference>
<dbReference type="OrthoDB" id="26491at2759"/>
<dbReference type="GO" id="GO:0017108">
    <property type="term" value="F:5'-flap endonuclease activity"/>
    <property type="evidence" value="ECO:0007669"/>
    <property type="project" value="TreeGrafter"/>
</dbReference>
<evidence type="ECO:0000256" key="9">
    <source>
        <dbReference type="ARBA" id="ARBA00022842"/>
    </source>
</evidence>
<evidence type="ECO:0000256" key="11">
    <source>
        <dbReference type="ARBA" id="ARBA00023204"/>
    </source>
</evidence>
<dbReference type="PROSITE" id="PS00842">
    <property type="entry name" value="XPG_2"/>
    <property type="match status" value="1"/>
</dbReference>
<proteinExistence type="inferred from homology"/>
<name>A0A371GCG9_MUCPR</name>
<dbReference type="GO" id="GO:0006281">
    <property type="term" value="P:DNA repair"/>
    <property type="evidence" value="ECO:0007669"/>
    <property type="project" value="UniProtKB-UniRule"/>
</dbReference>
<dbReference type="PANTHER" id="PTHR11081:SF8">
    <property type="entry name" value="EXONUCLEASE 1"/>
    <property type="match status" value="1"/>
</dbReference>
<evidence type="ECO:0000256" key="13">
    <source>
        <dbReference type="ARBA" id="ARBA00060210"/>
    </source>
</evidence>
<evidence type="ECO:0000313" key="19">
    <source>
        <dbReference type="Proteomes" id="UP000257109"/>
    </source>
</evidence>
<dbReference type="Proteomes" id="UP000257109">
    <property type="component" value="Unassembled WGS sequence"/>
</dbReference>
<comment type="cofactor">
    <cofactor evidence="14">
        <name>Mg(2+)</name>
        <dbReference type="ChEBI" id="CHEBI:18420"/>
    </cofactor>
    <text evidence="14">Binds 2 magnesium ions per subunit. They probably participate in the reaction catalyzed by the enzyme. May bind an additional third magnesium ion after substrate binding.</text>
</comment>
<dbReference type="AlphaFoldDB" id="A0A371GCG9"/>
<evidence type="ECO:0000256" key="5">
    <source>
        <dbReference type="ARBA" id="ARBA00022723"/>
    </source>
</evidence>
<dbReference type="InterPro" id="IPR029060">
    <property type="entry name" value="PIN-like_dom_sf"/>
</dbReference>
<dbReference type="Gene3D" id="1.10.150.20">
    <property type="entry name" value="5' to 3' exonuclease, C-terminal subdomain"/>
    <property type="match status" value="1"/>
</dbReference>
<dbReference type="InterPro" id="IPR006084">
    <property type="entry name" value="XPG/Rad2"/>
</dbReference>
<evidence type="ECO:0000259" key="17">
    <source>
        <dbReference type="SMART" id="SM00485"/>
    </source>
</evidence>
<dbReference type="CDD" id="cd09857">
    <property type="entry name" value="PIN_EXO1"/>
    <property type="match status" value="1"/>
</dbReference>
<comment type="function">
    <text evidence="14">5'-&gt;3' double-stranded DNA exonuclease which may also possess a cryptic 3'-&gt;5' double-stranded DNA exonuclease activity. Functions in DNA mismatch repair.</text>
</comment>
<comment type="similarity">
    <text evidence="2 14">Belongs to the XPG/RAD2 endonuclease family. EXO1 subfamily.</text>
</comment>
<evidence type="ECO:0000256" key="1">
    <source>
        <dbReference type="ARBA" id="ARBA00004123"/>
    </source>
</evidence>
<dbReference type="SUPFAM" id="SSF88723">
    <property type="entry name" value="PIN domain-like"/>
    <property type="match status" value="1"/>
</dbReference>
<feature type="region of interest" description="Disordered" evidence="15">
    <location>
        <begin position="552"/>
        <end position="578"/>
    </location>
</feature>
<dbReference type="PRINTS" id="PR00853">
    <property type="entry name" value="XPGRADSUPER"/>
</dbReference>
<evidence type="ECO:0000313" key="18">
    <source>
        <dbReference type="EMBL" id="RDX88235.1"/>
    </source>
</evidence>
<dbReference type="InterPro" id="IPR006086">
    <property type="entry name" value="XPG-I_dom"/>
</dbReference>
<feature type="domain" description="XPG-I" evidence="16">
    <location>
        <begin position="155"/>
        <end position="227"/>
    </location>
</feature>
<sequence length="588" mass="65844">MGIKDLLRFMKPYTEPVHIKKYAGKRVGIDAYSWLHKGAYSCSMELCLDSDGEKKLRYIEYFMHRVNLLRFYKITPVVVFDGGNIPCKAATEEERNRHYLSLGLGESCFSLKRRANRDLAMAKLKEGNVGAASEFFQRAVNITPLMAHKLIQTLNSENIEFVVAPYEADAQLAYLSHLGVENGGVAAVITEDSDLIAYGCPAIIFKMDRHGKGERIELEKVLSAESGRPSFRSFNLKLFTGMCVLAGCDFLPSVPGIGIARAHALVSKYQNLDRILSVLKLEKADQMPDDYAKSFQEAVAVFQHARIYDTNAKVLKHMKPLPQNFLESLDGKLDFLGPPNAIREIPPSIVKAIAEGNLNPSTKKAFDKSESSRFPLHPIDLQSLDQVQKAEVPEPSRQENNSFSIIASHYTRENCTGKLSDEDKYSKEALTLQKLIMPLGKKGTEEKTIISDDTPLKVPDNNPFRIRKNEETYQPKDTAEKVSVASSMEYTDLCMSPDNFQEEGSENLSRKRKSHNIFSDKVEATCEPVSGVTEVEKSDVVCITMESPESINSENKKIADLKGRSESKKKSKKTGSNNRTLLNFFSRV</sequence>
<keyword evidence="19" id="KW-1185">Reference proteome</keyword>
<dbReference type="CDD" id="cd09901">
    <property type="entry name" value="H3TH_FEN1-like"/>
    <property type="match status" value="1"/>
</dbReference>
<keyword evidence="7 14" id="KW-0228">DNA excision</keyword>